<name>A0ABP7T4Y4_9PSEU</name>
<organism evidence="3 4">
    <name type="scientific">Allokutzneria multivorans</name>
    <dbReference type="NCBI Taxonomy" id="1142134"/>
    <lineage>
        <taxon>Bacteria</taxon>
        <taxon>Bacillati</taxon>
        <taxon>Actinomycetota</taxon>
        <taxon>Actinomycetes</taxon>
        <taxon>Pseudonocardiales</taxon>
        <taxon>Pseudonocardiaceae</taxon>
        <taxon>Allokutzneria</taxon>
    </lineage>
</organism>
<evidence type="ECO:0000256" key="1">
    <source>
        <dbReference type="SAM" id="MobiDB-lite"/>
    </source>
</evidence>
<feature type="transmembrane region" description="Helical" evidence="2">
    <location>
        <begin position="56"/>
        <end position="79"/>
    </location>
</feature>
<keyword evidence="4" id="KW-1185">Reference proteome</keyword>
<evidence type="ECO:0000256" key="2">
    <source>
        <dbReference type="SAM" id="Phobius"/>
    </source>
</evidence>
<keyword evidence="2" id="KW-0472">Membrane</keyword>
<feature type="region of interest" description="Disordered" evidence="1">
    <location>
        <begin position="1"/>
        <end position="22"/>
    </location>
</feature>
<dbReference type="RefSeq" id="WP_344879682.1">
    <property type="nucleotide sequence ID" value="NZ_BAABAL010000018.1"/>
</dbReference>
<evidence type="ECO:0000313" key="4">
    <source>
        <dbReference type="Proteomes" id="UP001501747"/>
    </source>
</evidence>
<reference evidence="4" key="1">
    <citation type="journal article" date="2019" name="Int. J. Syst. Evol. Microbiol.">
        <title>The Global Catalogue of Microorganisms (GCM) 10K type strain sequencing project: providing services to taxonomists for standard genome sequencing and annotation.</title>
        <authorList>
            <consortium name="The Broad Institute Genomics Platform"/>
            <consortium name="The Broad Institute Genome Sequencing Center for Infectious Disease"/>
            <person name="Wu L."/>
            <person name="Ma J."/>
        </authorList>
    </citation>
    <scope>NUCLEOTIDE SEQUENCE [LARGE SCALE GENOMIC DNA]</scope>
    <source>
        <strain evidence="4">JCM 17342</strain>
    </source>
</reference>
<dbReference type="EMBL" id="BAABAL010000018">
    <property type="protein sequence ID" value="GAA4021150.1"/>
    <property type="molecule type" value="Genomic_DNA"/>
</dbReference>
<protein>
    <submittedName>
        <fullName evidence="3">Uncharacterized protein</fullName>
    </submittedName>
</protein>
<feature type="transmembrane region" description="Helical" evidence="2">
    <location>
        <begin position="29"/>
        <end position="50"/>
    </location>
</feature>
<comment type="caution">
    <text evidence="3">The sequence shown here is derived from an EMBL/GenBank/DDBJ whole genome shotgun (WGS) entry which is preliminary data.</text>
</comment>
<gene>
    <name evidence="3" type="ORF">GCM10022247_51660</name>
</gene>
<accession>A0ABP7T4Y4</accession>
<evidence type="ECO:0000313" key="3">
    <source>
        <dbReference type="EMBL" id="GAA4021150.1"/>
    </source>
</evidence>
<feature type="transmembrane region" description="Helical" evidence="2">
    <location>
        <begin position="86"/>
        <end position="107"/>
    </location>
</feature>
<keyword evidence="2" id="KW-1133">Transmembrane helix</keyword>
<keyword evidence="2" id="KW-0812">Transmembrane</keyword>
<proteinExistence type="predicted"/>
<sequence length="117" mass="12334">MTSSNDLGPMPPLPDHQPQARPGASFGKCVLAALVWFGVVLVVLFATLGAPGSASALGLVVGRMLVPLLLAALFTWLIFRRRPTGFGVLLVTSLPFFVLLSFVFGVLRVVGQSRGVS</sequence>
<dbReference type="Proteomes" id="UP001501747">
    <property type="component" value="Unassembled WGS sequence"/>
</dbReference>